<evidence type="ECO:0000256" key="1">
    <source>
        <dbReference type="ARBA" id="ARBA00004141"/>
    </source>
</evidence>
<feature type="transmembrane region" description="Helical" evidence="7">
    <location>
        <begin position="276"/>
        <end position="295"/>
    </location>
</feature>
<dbReference type="Gene3D" id="1.20.1250.20">
    <property type="entry name" value="MFS general substrate transporter like domains"/>
    <property type="match status" value="2"/>
</dbReference>
<reference evidence="9" key="1">
    <citation type="submission" date="2021-12" db="EMBL/GenBank/DDBJ databases">
        <title>Black yeast isolated from Biological Soil Crust.</title>
        <authorList>
            <person name="Kurbessoian T."/>
        </authorList>
    </citation>
    <scope>NUCLEOTIDE SEQUENCE</scope>
    <source>
        <strain evidence="9">CCFEE 5208</strain>
    </source>
</reference>
<dbReference type="EMBL" id="JASUXU010000433">
    <property type="protein sequence ID" value="KAK0301515.1"/>
    <property type="molecule type" value="Genomic_DNA"/>
</dbReference>
<evidence type="ECO:0000256" key="2">
    <source>
        <dbReference type="ARBA" id="ARBA00010992"/>
    </source>
</evidence>
<sequence length="351" mass="39041">MIIPLHQAEIAHPSIRGSVTALQQFMLGIGALVASWTTYGCNRNFPDDSSSQWRVSLGIQIVPAGVLALLIMLFPESPRWLIDHGKADEGFALWPSSTRTLFTNRSSFRRLLLATAIQASVKMTGVSAIQYYSPVIFAQIGISTDDTLKYQGISSVLALIAQATCIALIDRTGRRWAMIGGNLANCLFFIIATVMLAVFPPGSTSNASASWTFIVVTWLYNISFSATNGPLSWIVPAEIFDTRTRSKGVSIGVMVSFAFNTMIGQVTPIAMAKIGWRFYVVFVVCNFTNAVYFWATQPETKKRPLEEMNYLFTNAPWFVPTMSMKDYEIHDLEHRVEEVERKGSITRHAEL</sequence>
<evidence type="ECO:0000256" key="7">
    <source>
        <dbReference type="SAM" id="Phobius"/>
    </source>
</evidence>
<dbReference type="InterPro" id="IPR036259">
    <property type="entry name" value="MFS_trans_sf"/>
</dbReference>
<feature type="transmembrane region" description="Helical" evidence="7">
    <location>
        <begin position="176"/>
        <end position="199"/>
    </location>
</feature>
<feature type="transmembrane region" description="Helical" evidence="7">
    <location>
        <begin position="211"/>
        <end position="236"/>
    </location>
</feature>
<keyword evidence="4 7" id="KW-0812">Transmembrane</keyword>
<dbReference type="PANTHER" id="PTHR48022">
    <property type="entry name" value="PLASTIDIC GLUCOSE TRANSPORTER 4"/>
    <property type="match status" value="1"/>
</dbReference>
<protein>
    <recommendedName>
        <fullName evidence="8">Major facilitator superfamily (MFS) profile domain-containing protein</fullName>
    </recommendedName>
</protein>
<evidence type="ECO:0000256" key="3">
    <source>
        <dbReference type="ARBA" id="ARBA00022448"/>
    </source>
</evidence>
<dbReference type="InterPro" id="IPR005828">
    <property type="entry name" value="MFS_sugar_transport-like"/>
</dbReference>
<proteinExistence type="inferred from homology"/>
<feature type="domain" description="Major facilitator superfamily (MFS) profile" evidence="8">
    <location>
        <begin position="1"/>
        <end position="301"/>
    </location>
</feature>
<dbReference type="GO" id="GO:0005351">
    <property type="term" value="F:carbohydrate:proton symporter activity"/>
    <property type="evidence" value="ECO:0007669"/>
    <property type="project" value="TreeGrafter"/>
</dbReference>
<evidence type="ECO:0000256" key="5">
    <source>
        <dbReference type="ARBA" id="ARBA00022989"/>
    </source>
</evidence>
<gene>
    <name evidence="9" type="ORF">LTR82_018284</name>
</gene>
<comment type="subcellular location">
    <subcellularLocation>
        <location evidence="1">Membrane</location>
        <topology evidence="1">Multi-pass membrane protein</topology>
    </subcellularLocation>
</comment>
<dbReference type="Pfam" id="PF00083">
    <property type="entry name" value="Sugar_tr"/>
    <property type="match status" value="2"/>
</dbReference>
<feature type="transmembrane region" description="Helical" evidence="7">
    <location>
        <begin position="152"/>
        <end position="169"/>
    </location>
</feature>
<dbReference type="AlphaFoldDB" id="A0AAN6F450"/>
<evidence type="ECO:0000313" key="10">
    <source>
        <dbReference type="Proteomes" id="UP001168146"/>
    </source>
</evidence>
<dbReference type="Proteomes" id="UP001168146">
    <property type="component" value="Unassembled WGS sequence"/>
</dbReference>
<dbReference type="InterPro" id="IPR020846">
    <property type="entry name" value="MFS_dom"/>
</dbReference>
<dbReference type="PANTHER" id="PTHR48022:SF37">
    <property type="entry name" value="MAJOR FACILITATOR SUPERFAMILY (MFS) PROFILE DOMAIN-CONTAINING PROTEIN-RELATED"/>
    <property type="match status" value="1"/>
</dbReference>
<dbReference type="PRINTS" id="PR00171">
    <property type="entry name" value="SUGRTRNSPORT"/>
</dbReference>
<dbReference type="InterPro" id="IPR003663">
    <property type="entry name" value="Sugar/inositol_transpt"/>
</dbReference>
<evidence type="ECO:0000313" key="9">
    <source>
        <dbReference type="EMBL" id="KAK0301515.1"/>
    </source>
</evidence>
<evidence type="ECO:0000259" key="8">
    <source>
        <dbReference type="PROSITE" id="PS50850"/>
    </source>
</evidence>
<feature type="transmembrane region" description="Helical" evidence="7">
    <location>
        <begin position="248"/>
        <end position="270"/>
    </location>
</feature>
<dbReference type="SUPFAM" id="SSF103473">
    <property type="entry name" value="MFS general substrate transporter"/>
    <property type="match status" value="1"/>
</dbReference>
<evidence type="ECO:0000256" key="4">
    <source>
        <dbReference type="ARBA" id="ARBA00022692"/>
    </source>
</evidence>
<dbReference type="InterPro" id="IPR050360">
    <property type="entry name" value="MFS_Sugar_Transporters"/>
</dbReference>
<dbReference type="PROSITE" id="PS50850">
    <property type="entry name" value="MFS"/>
    <property type="match status" value="1"/>
</dbReference>
<comment type="similarity">
    <text evidence="2">Belongs to the major facilitator superfamily. Sugar transporter (TC 2.A.1.1) family.</text>
</comment>
<comment type="caution">
    <text evidence="9">The sequence shown here is derived from an EMBL/GenBank/DDBJ whole genome shotgun (WGS) entry which is preliminary data.</text>
</comment>
<keyword evidence="3" id="KW-0813">Transport</keyword>
<dbReference type="GO" id="GO:0016020">
    <property type="term" value="C:membrane"/>
    <property type="evidence" value="ECO:0007669"/>
    <property type="project" value="UniProtKB-SubCell"/>
</dbReference>
<keyword evidence="5 7" id="KW-1133">Transmembrane helix</keyword>
<keyword evidence="6 7" id="KW-0472">Membrane</keyword>
<organism evidence="9 10">
    <name type="scientific">Friedmanniomyces endolithicus</name>
    <dbReference type="NCBI Taxonomy" id="329885"/>
    <lineage>
        <taxon>Eukaryota</taxon>
        <taxon>Fungi</taxon>
        <taxon>Dikarya</taxon>
        <taxon>Ascomycota</taxon>
        <taxon>Pezizomycotina</taxon>
        <taxon>Dothideomycetes</taxon>
        <taxon>Dothideomycetidae</taxon>
        <taxon>Mycosphaerellales</taxon>
        <taxon>Teratosphaeriaceae</taxon>
        <taxon>Friedmanniomyces</taxon>
    </lineage>
</organism>
<evidence type="ECO:0000256" key="6">
    <source>
        <dbReference type="ARBA" id="ARBA00023136"/>
    </source>
</evidence>
<accession>A0AAN6F450</accession>
<feature type="transmembrane region" description="Helical" evidence="7">
    <location>
        <begin position="21"/>
        <end position="39"/>
    </location>
</feature>
<feature type="transmembrane region" description="Helical" evidence="7">
    <location>
        <begin position="51"/>
        <end position="74"/>
    </location>
</feature>
<name>A0AAN6F450_9PEZI</name>